<reference evidence="5" key="1">
    <citation type="submission" date="2021-01" db="EMBL/GenBank/DDBJ databases">
        <authorList>
            <consortium name="Genoscope - CEA"/>
            <person name="William W."/>
        </authorList>
    </citation>
    <scope>NUCLEOTIDE SEQUENCE</scope>
</reference>
<dbReference type="EMBL" id="CAJJDO010000022">
    <property type="protein sequence ID" value="CAD8152165.1"/>
    <property type="molecule type" value="Genomic_DNA"/>
</dbReference>
<evidence type="ECO:0000256" key="2">
    <source>
        <dbReference type="PROSITE-ProRule" id="PRU00176"/>
    </source>
</evidence>
<gene>
    <name evidence="5" type="ORF">PPENT_87.1.T0220311</name>
</gene>
<proteinExistence type="predicted"/>
<sequence length="208" mass="24035">MGDIIPNQLFVAGYSRNKVQDEKDVRDIFKKYGTVKEVAYKGSYSFVTFNNEQEAQEALKGTNGQTYNGQKLKVDVVDNRKGRKTGPNEEDKCFKCNKGGLVIVQISNHLDVVEDDPILDQSAVIEDLNQDHILLIHHPDLEEEDIKTKERDIAEALEEINESEKEVLHQRDHLLIQLHPKDRIQTQNLDKEWEKKTHFITKEIQTIN</sequence>
<dbReference type="PROSITE" id="PS50102">
    <property type="entry name" value="RRM"/>
    <property type="match status" value="1"/>
</dbReference>
<dbReference type="OrthoDB" id="5970at2759"/>
<dbReference type="SMART" id="SM00360">
    <property type="entry name" value="RRM"/>
    <property type="match status" value="1"/>
</dbReference>
<evidence type="ECO:0000256" key="3">
    <source>
        <dbReference type="SAM" id="Coils"/>
    </source>
</evidence>
<dbReference type="FunFam" id="3.30.70.330:FF:000950">
    <property type="entry name" value="Uncharacterized protein"/>
    <property type="match status" value="1"/>
</dbReference>
<dbReference type="Pfam" id="PF00076">
    <property type="entry name" value="RRM_1"/>
    <property type="match status" value="1"/>
</dbReference>
<dbReference type="InterPro" id="IPR000504">
    <property type="entry name" value="RRM_dom"/>
</dbReference>
<keyword evidence="3" id="KW-0175">Coiled coil</keyword>
<protein>
    <recommendedName>
        <fullName evidence="4">RRM domain-containing protein</fullName>
    </recommendedName>
</protein>
<feature type="domain" description="RRM" evidence="4">
    <location>
        <begin position="7"/>
        <end position="79"/>
    </location>
</feature>
<dbReference type="AlphaFoldDB" id="A0A8S1TG02"/>
<evidence type="ECO:0000313" key="5">
    <source>
        <dbReference type="EMBL" id="CAD8152165.1"/>
    </source>
</evidence>
<dbReference type="PANTHER" id="PTHR13968">
    <property type="entry name" value="HETEROGENEOUS NUCLEAR RIBONUCLEOPROTEIN"/>
    <property type="match status" value="1"/>
</dbReference>
<evidence type="ECO:0000313" key="6">
    <source>
        <dbReference type="Proteomes" id="UP000689195"/>
    </source>
</evidence>
<dbReference type="Proteomes" id="UP000689195">
    <property type="component" value="Unassembled WGS sequence"/>
</dbReference>
<evidence type="ECO:0000256" key="1">
    <source>
        <dbReference type="ARBA" id="ARBA00022884"/>
    </source>
</evidence>
<organism evidence="5 6">
    <name type="scientific">Paramecium pentaurelia</name>
    <dbReference type="NCBI Taxonomy" id="43138"/>
    <lineage>
        <taxon>Eukaryota</taxon>
        <taxon>Sar</taxon>
        <taxon>Alveolata</taxon>
        <taxon>Ciliophora</taxon>
        <taxon>Intramacronucleata</taxon>
        <taxon>Oligohymenophorea</taxon>
        <taxon>Peniculida</taxon>
        <taxon>Parameciidae</taxon>
        <taxon>Paramecium</taxon>
    </lineage>
</organism>
<dbReference type="PANTHER" id="PTHR13968:SF26">
    <property type="entry name" value="RRM DOMAIN-CONTAINING PROTEIN"/>
    <property type="match status" value="1"/>
</dbReference>
<keyword evidence="1 2" id="KW-0694">RNA-binding</keyword>
<name>A0A8S1TG02_9CILI</name>
<accession>A0A8S1TG02</accession>
<dbReference type="InterPro" id="IPR051186">
    <property type="entry name" value="RRM_HNRPC/RALY_subfam"/>
</dbReference>
<comment type="caution">
    <text evidence="5">The sequence shown here is derived from an EMBL/GenBank/DDBJ whole genome shotgun (WGS) entry which is preliminary data.</text>
</comment>
<evidence type="ECO:0000259" key="4">
    <source>
        <dbReference type="PROSITE" id="PS50102"/>
    </source>
</evidence>
<feature type="coiled-coil region" evidence="3">
    <location>
        <begin position="146"/>
        <end position="173"/>
    </location>
</feature>
<keyword evidence="6" id="KW-1185">Reference proteome</keyword>
<dbReference type="GO" id="GO:0003723">
    <property type="term" value="F:RNA binding"/>
    <property type="evidence" value="ECO:0007669"/>
    <property type="project" value="UniProtKB-UniRule"/>
</dbReference>